<organism evidence="1 2">
    <name type="scientific">Penicillium egyptiacum</name>
    <dbReference type="NCBI Taxonomy" id="1303716"/>
    <lineage>
        <taxon>Eukaryota</taxon>
        <taxon>Fungi</taxon>
        <taxon>Dikarya</taxon>
        <taxon>Ascomycota</taxon>
        <taxon>Pezizomycotina</taxon>
        <taxon>Eurotiomycetes</taxon>
        <taxon>Eurotiomycetidae</taxon>
        <taxon>Eurotiales</taxon>
        <taxon>Aspergillaceae</taxon>
        <taxon>Penicillium</taxon>
    </lineage>
</organism>
<sequence>MSTWAALSHGGPQPPQENIDKWEKAANENDSSILTNEDCLEMLRRWPLDQANYYCNFYVGCTIDELVQKAAKTDGPDNLTEAEAIIILNTPFGGCVPEDQKYMGNYDRWSDNTKTKFENALNLILAEMDTEKRARANADIAFERVKDTRRPELKNFSRDELLNIVNCNKIAWVKALQKHLEEQPAWGFVCIRTSFGEDSSWEKFKEFFVHATQSALAFPRNSPSIRPRWRIQWVEDRSMENASAIDLCSYFRRFCKENKVEPGLRHDAFLYANGEAIESVMHSPVLPSPAFVIASEAAYDGKGPEPPIELADYAGSVRVAIPHVYTTFWARLLSTEEDIQQKSSPMQRTWGEIFSKAQITREKTYPIKYFFMEV</sequence>
<name>A0A9W4K5J6_9EURO</name>
<evidence type="ECO:0000313" key="1">
    <source>
        <dbReference type="EMBL" id="CAG8888614.1"/>
    </source>
</evidence>
<dbReference type="EMBL" id="CAJVRC010000839">
    <property type="protein sequence ID" value="CAG8888614.1"/>
    <property type="molecule type" value="Genomic_DNA"/>
</dbReference>
<reference evidence="1" key="1">
    <citation type="submission" date="2021-07" db="EMBL/GenBank/DDBJ databases">
        <authorList>
            <person name="Branca A.L. A."/>
        </authorList>
    </citation>
    <scope>NUCLEOTIDE SEQUENCE</scope>
</reference>
<evidence type="ECO:0000313" key="2">
    <source>
        <dbReference type="Proteomes" id="UP001154252"/>
    </source>
</evidence>
<keyword evidence="2" id="KW-1185">Reference proteome</keyword>
<comment type="caution">
    <text evidence="1">The sequence shown here is derived from an EMBL/GenBank/DDBJ whole genome shotgun (WGS) entry which is preliminary data.</text>
</comment>
<protein>
    <submittedName>
        <fullName evidence="1">Uncharacterized protein</fullName>
    </submittedName>
</protein>
<dbReference type="AlphaFoldDB" id="A0A9W4K5J6"/>
<accession>A0A9W4K5J6</accession>
<dbReference type="Proteomes" id="UP001154252">
    <property type="component" value="Unassembled WGS sequence"/>
</dbReference>
<proteinExistence type="predicted"/>
<dbReference type="OrthoDB" id="4424523at2759"/>
<gene>
    <name evidence="1" type="ORF">PEGY_LOCUS1700</name>
</gene>